<protein>
    <submittedName>
        <fullName evidence="2">Uncharacterized protein</fullName>
    </submittedName>
</protein>
<proteinExistence type="predicted"/>
<evidence type="ECO:0000256" key="1">
    <source>
        <dbReference type="SAM" id="SignalP"/>
    </source>
</evidence>
<feature type="signal peptide" evidence="1">
    <location>
        <begin position="1"/>
        <end position="18"/>
    </location>
</feature>
<dbReference type="EMBL" id="JAACLJ010000003">
    <property type="protein sequence ID" value="KAF4589027.1"/>
    <property type="molecule type" value="Genomic_DNA"/>
</dbReference>
<comment type="caution">
    <text evidence="2">The sequence shown here is derived from an EMBL/GenBank/DDBJ whole genome shotgun (WGS) entry which is preliminary data.</text>
</comment>
<name>A0A8H4Q731_9HYPO</name>
<keyword evidence="3" id="KW-1185">Reference proteome</keyword>
<keyword evidence="1" id="KW-0732">Signal</keyword>
<reference evidence="2 3" key="1">
    <citation type="journal article" date="2020" name="G3 (Bethesda)">
        <title>Genetic Underpinnings of Host Manipulation by Ophiocordyceps as Revealed by Comparative Transcriptomics.</title>
        <authorList>
            <person name="Will I."/>
            <person name="Das B."/>
            <person name="Trinh T."/>
            <person name="Brachmann A."/>
            <person name="Ohm R.A."/>
            <person name="de Bekker C."/>
        </authorList>
    </citation>
    <scope>NUCLEOTIDE SEQUENCE [LARGE SCALE GENOMIC DNA]</scope>
    <source>
        <strain evidence="2 3">EC05</strain>
    </source>
</reference>
<evidence type="ECO:0000313" key="3">
    <source>
        <dbReference type="Proteomes" id="UP000562929"/>
    </source>
</evidence>
<organism evidence="2 3">
    <name type="scientific">Ophiocordyceps camponoti-floridani</name>
    <dbReference type="NCBI Taxonomy" id="2030778"/>
    <lineage>
        <taxon>Eukaryota</taxon>
        <taxon>Fungi</taxon>
        <taxon>Dikarya</taxon>
        <taxon>Ascomycota</taxon>
        <taxon>Pezizomycotina</taxon>
        <taxon>Sordariomycetes</taxon>
        <taxon>Hypocreomycetidae</taxon>
        <taxon>Hypocreales</taxon>
        <taxon>Ophiocordycipitaceae</taxon>
        <taxon>Ophiocordyceps</taxon>
    </lineage>
</organism>
<gene>
    <name evidence="2" type="ORF">GQ602_002916</name>
</gene>
<dbReference type="Proteomes" id="UP000562929">
    <property type="component" value="Unassembled WGS sequence"/>
</dbReference>
<feature type="chain" id="PRO_5034256974" evidence="1">
    <location>
        <begin position="19"/>
        <end position="124"/>
    </location>
</feature>
<dbReference type="OrthoDB" id="10474197at2759"/>
<accession>A0A8H4Q731</accession>
<dbReference type="AlphaFoldDB" id="A0A8H4Q731"/>
<evidence type="ECO:0000313" key="2">
    <source>
        <dbReference type="EMBL" id="KAF4589027.1"/>
    </source>
</evidence>
<sequence>MVRALPLLAALAAGVTFADVGPEKVLDLLKQANNFPEIRDSFKPGAEGSEWSLPCPKELECEDPEIGISFVSGPNTFSLEYPANAKIKGEVLKYFKMGCVCSGNVGTCSIAATVQVAGELHTIL</sequence>